<evidence type="ECO:0000313" key="5">
    <source>
        <dbReference type="EMBL" id="CAG9567606.1"/>
    </source>
</evidence>
<dbReference type="Proteomes" id="UP000789524">
    <property type="component" value="Unassembled WGS sequence"/>
</dbReference>
<dbReference type="GO" id="GO:0005975">
    <property type="term" value="P:carbohydrate metabolic process"/>
    <property type="evidence" value="ECO:0007669"/>
    <property type="project" value="InterPro"/>
</dbReference>
<dbReference type="SUPFAM" id="SSF51445">
    <property type="entry name" value="(Trans)glycosidases"/>
    <property type="match status" value="1"/>
</dbReference>
<evidence type="ECO:0000256" key="3">
    <source>
        <dbReference type="SAM" id="SignalP"/>
    </source>
</evidence>
<comment type="caution">
    <text evidence="5">The sequence shown here is derived from an EMBL/GenBank/DDBJ whole genome shotgun (WGS) entry which is preliminary data.</text>
</comment>
<dbReference type="AlphaFoldDB" id="A0A8J2QQC0"/>
<name>A0A8J2QQC0_9NEOP</name>
<dbReference type="GO" id="GO:0004558">
    <property type="term" value="F:alpha-1,4-glucosidase activity"/>
    <property type="evidence" value="ECO:0007669"/>
    <property type="project" value="UniProtKB-EC"/>
</dbReference>
<proteinExistence type="predicted"/>
<dbReference type="Pfam" id="PF00128">
    <property type="entry name" value="Alpha-amylase"/>
    <property type="match status" value="1"/>
</dbReference>
<dbReference type="Gene3D" id="3.90.400.10">
    <property type="entry name" value="Oligo-1,6-glucosidase, Domain 2"/>
    <property type="match status" value="1"/>
</dbReference>
<dbReference type="EMBL" id="CAKASE010000058">
    <property type="protein sequence ID" value="CAG9567606.1"/>
    <property type="molecule type" value="Genomic_DNA"/>
</dbReference>
<dbReference type="SMART" id="SM00642">
    <property type="entry name" value="Aamy"/>
    <property type="match status" value="1"/>
</dbReference>
<reference evidence="5" key="1">
    <citation type="submission" date="2021-09" db="EMBL/GenBank/DDBJ databases">
        <authorList>
            <person name="Martin H S."/>
        </authorList>
    </citation>
    <scope>NUCLEOTIDE SEQUENCE</scope>
</reference>
<feature type="domain" description="Glycosyl hydrolase family 13 catalytic" evidence="4">
    <location>
        <begin position="27"/>
        <end position="370"/>
    </location>
</feature>
<gene>
    <name evidence="5" type="ORF">DCHRY22_LOCUS7846</name>
</gene>
<evidence type="ECO:0000256" key="1">
    <source>
        <dbReference type="ARBA" id="ARBA00001657"/>
    </source>
</evidence>
<feature type="chain" id="PRO_5035269442" description="alpha-glucosidase" evidence="3">
    <location>
        <begin position="17"/>
        <end position="538"/>
    </location>
</feature>
<dbReference type="InterPro" id="IPR045857">
    <property type="entry name" value="O16G_dom_2"/>
</dbReference>
<comment type="catalytic activity">
    <reaction evidence="1">
        <text>Hydrolysis of terminal, non-reducing (1-&gt;4)-linked alpha-D-glucose residues with release of alpha-D-glucose.</text>
        <dbReference type="EC" id="3.2.1.20"/>
    </reaction>
</comment>
<feature type="signal peptide" evidence="3">
    <location>
        <begin position="1"/>
        <end position="16"/>
    </location>
</feature>
<dbReference type="PANTHER" id="PTHR10357:SF179">
    <property type="entry name" value="NEUTRAL AND BASIC AMINO ACID TRANSPORT PROTEIN RBAT"/>
    <property type="match status" value="1"/>
</dbReference>
<evidence type="ECO:0000313" key="6">
    <source>
        <dbReference type="Proteomes" id="UP000789524"/>
    </source>
</evidence>
<keyword evidence="3" id="KW-0732">Signal</keyword>
<dbReference type="EC" id="3.2.1.20" evidence="2"/>
<dbReference type="PANTHER" id="PTHR10357">
    <property type="entry name" value="ALPHA-AMYLASE FAMILY MEMBER"/>
    <property type="match status" value="1"/>
</dbReference>
<sequence>MLVVALVLLSLGASLAEPWWNNAIYYRLLVDSFKDLDGNGLGDLEGATKQLSYVRAIGADAVILSPISEKSLDCNSPGTIDFVNIETRYGTIDNFNALLAKANKLELKVLITLQLQTVSSNSILFNSSAERKTGFEDGIVWISGAAEEPPASRAFRNWTWHEYRGAYYATVNKEAILNICSESVVAMLSDAMCEWLKRGAAGVLINPDFLMNYECGERLVKRMAKEAMACSGNQNYDAPVILVESSLEPEVATKYYAEGGVGANSVISYAFSTKAKRPAVGLALDLHAALLYSPQDTTPAWLTSRSDGNRIATRYGSEMVDAVILLTLILPGSVIIQQGDELGVADTLLDWTDTTNCWPMDYIPSAAPFPWDNSPKANFTTGEPWMPLPPNYRYKNAKSEYGNELSHVSVMKIASAMRKSAAIWPHVEIKVLSDALAILRWGGSGSLLVVSNLGAGLTEAQLSKIPGLPAEMTVAASSGGSSLSPGNHVTVGKTLKLSHGETVLLVGPPRHCGGPGPVDKITSKLSEGWQKINKYFNI</sequence>
<dbReference type="Gene3D" id="3.20.20.80">
    <property type="entry name" value="Glycosidases"/>
    <property type="match status" value="2"/>
</dbReference>
<evidence type="ECO:0000259" key="4">
    <source>
        <dbReference type="SMART" id="SM00642"/>
    </source>
</evidence>
<dbReference type="InterPro" id="IPR017853">
    <property type="entry name" value="GH"/>
</dbReference>
<evidence type="ECO:0000256" key="2">
    <source>
        <dbReference type="ARBA" id="ARBA00012741"/>
    </source>
</evidence>
<protein>
    <recommendedName>
        <fullName evidence="2">alpha-glucosidase</fullName>
        <ecNumber evidence="2">3.2.1.20</ecNumber>
    </recommendedName>
</protein>
<dbReference type="OrthoDB" id="1740265at2759"/>
<organism evidence="5 6">
    <name type="scientific">Danaus chrysippus</name>
    <name type="common">African queen</name>
    <dbReference type="NCBI Taxonomy" id="151541"/>
    <lineage>
        <taxon>Eukaryota</taxon>
        <taxon>Metazoa</taxon>
        <taxon>Ecdysozoa</taxon>
        <taxon>Arthropoda</taxon>
        <taxon>Hexapoda</taxon>
        <taxon>Insecta</taxon>
        <taxon>Pterygota</taxon>
        <taxon>Neoptera</taxon>
        <taxon>Endopterygota</taxon>
        <taxon>Lepidoptera</taxon>
        <taxon>Glossata</taxon>
        <taxon>Ditrysia</taxon>
        <taxon>Papilionoidea</taxon>
        <taxon>Nymphalidae</taxon>
        <taxon>Danainae</taxon>
        <taxon>Danaini</taxon>
        <taxon>Danaina</taxon>
        <taxon>Danaus</taxon>
        <taxon>Anosia</taxon>
    </lineage>
</organism>
<dbReference type="InterPro" id="IPR006047">
    <property type="entry name" value="GH13_cat_dom"/>
</dbReference>
<accession>A0A8J2QQC0</accession>
<keyword evidence="6" id="KW-1185">Reference proteome</keyword>